<dbReference type="Pfam" id="PF20358">
    <property type="entry name" value="DUF6653"/>
    <property type="match status" value="1"/>
</dbReference>
<dbReference type="Proteomes" id="UP001596406">
    <property type="component" value="Unassembled WGS sequence"/>
</dbReference>
<protein>
    <submittedName>
        <fullName evidence="1">DUF6653 family protein</fullName>
    </submittedName>
</protein>
<organism evidence="1 2">
    <name type="scientific">Halomarina ordinaria</name>
    <dbReference type="NCBI Taxonomy" id="3033939"/>
    <lineage>
        <taxon>Archaea</taxon>
        <taxon>Methanobacteriati</taxon>
        <taxon>Methanobacteriota</taxon>
        <taxon>Stenosarchaea group</taxon>
        <taxon>Halobacteria</taxon>
        <taxon>Halobacteriales</taxon>
        <taxon>Natronomonadaceae</taxon>
        <taxon>Halomarina</taxon>
    </lineage>
</organism>
<dbReference type="AlphaFoldDB" id="A0ABD5UCJ5"/>
<dbReference type="InterPro" id="IPR046595">
    <property type="entry name" value="DUF6653"/>
</dbReference>
<name>A0ABD5UCJ5_9EURY</name>
<accession>A0ABD5UCJ5</accession>
<keyword evidence="2" id="KW-1185">Reference proteome</keyword>
<evidence type="ECO:0000313" key="1">
    <source>
        <dbReference type="EMBL" id="MFC6838210.1"/>
    </source>
</evidence>
<dbReference type="EMBL" id="JBHSXM010000003">
    <property type="protein sequence ID" value="MFC6838210.1"/>
    <property type="molecule type" value="Genomic_DNA"/>
</dbReference>
<evidence type="ECO:0000313" key="2">
    <source>
        <dbReference type="Proteomes" id="UP001596406"/>
    </source>
</evidence>
<reference evidence="1 2" key="1">
    <citation type="journal article" date="2019" name="Int. J. Syst. Evol. Microbiol.">
        <title>The Global Catalogue of Microorganisms (GCM) 10K type strain sequencing project: providing services to taxonomists for standard genome sequencing and annotation.</title>
        <authorList>
            <consortium name="The Broad Institute Genomics Platform"/>
            <consortium name="The Broad Institute Genome Sequencing Center for Infectious Disease"/>
            <person name="Wu L."/>
            <person name="Ma J."/>
        </authorList>
    </citation>
    <scope>NUCLEOTIDE SEQUENCE [LARGE SCALE GENOMIC DNA]</scope>
    <source>
        <strain evidence="1 2">PSRA2</strain>
    </source>
</reference>
<comment type="caution">
    <text evidence="1">The sequence shown here is derived from an EMBL/GenBank/DDBJ whole genome shotgun (WGS) entry which is preliminary data.</text>
</comment>
<gene>
    <name evidence="1" type="ORF">ACFQHK_17145</name>
</gene>
<proteinExistence type="predicted"/>
<sequence length="156" mass="17467">MPTDTRPASPRTVLPEAVWERHANPWSGWSRAATTPLLVYALYSRNRRLLAATLGWLVVNPAAFPPPTNTDAWMTRGVLAERAWLRAGNGTVGVDWPNVLNLLNVPVTAWVGWAALRRRPVHTVVATALLMGLKMLWIDEIIQRTDADEFERLHGD</sequence>
<dbReference type="RefSeq" id="WP_304449926.1">
    <property type="nucleotide sequence ID" value="NZ_JARRAH010000003.1"/>
</dbReference>